<reference evidence="4 5" key="1">
    <citation type="submission" date="2019-10" db="EMBL/GenBank/DDBJ databases">
        <title>Whole genome shotgun sequence of Acrocarpospora pleiomorpha NBRC 16267.</title>
        <authorList>
            <person name="Ichikawa N."/>
            <person name="Kimura A."/>
            <person name="Kitahashi Y."/>
            <person name="Komaki H."/>
            <person name="Oguchi A."/>
        </authorList>
    </citation>
    <scope>NUCLEOTIDE SEQUENCE [LARGE SCALE GENOMIC DNA]</scope>
    <source>
        <strain evidence="4 5">NBRC 16267</strain>
    </source>
</reference>
<accession>A0A5M3XWX9</accession>
<dbReference type="OrthoDB" id="9806452at2"/>
<dbReference type="Gene3D" id="3.30.9.10">
    <property type="entry name" value="D-Amino Acid Oxidase, subunit A, domain 2"/>
    <property type="match status" value="1"/>
</dbReference>
<dbReference type="PANTHER" id="PTHR13847">
    <property type="entry name" value="SARCOSINE DEHYDROGENASE-RELATED"/>
    <property type="match status" value="1"/>
</dbReference>
<dbReference type="GO" id="GO:0005737">
    <property type="term" value="C:cytoplasm"/>
    <property type="evidence" value="ECO:0007669"/>
    <property type="project" value="TreeGrafter"/>
</dbReference>
<dbReference type="GO" id="GO:0016491">
    <property type="term" value="F:oxidoreductase activity"/>
    <property type="evidence" value="ECO:0007669"/>
    <property type="project" value="UniProtKB-KW"/>
</dbReference>
<name>A0A5M3XWX9_9ACTN</name>
<sequence>MTRQKYDVVVIGAGVLGASSAFHLAERGLRVAVVEARTGYAEGSTGLSLASVRAQWADPLNIELSWRSIQRWRDFEKTYGFDVGYLPNGYLLLFPEDTWARQLEAVETQRSFGVPVEVLTPEEAQAISSFESGGIAGATWCPTDGQLDPHGATGALLELAKRRAAKVIYRFPVDRIEAQPDGSWLVGAADRAVSGEYVVNTAGGWAGEVGALAGFELPVVPVRHNVYATAAGTVDKLVPLTIDCGRSLWVRSEGSRLLFGAPRPDEPGGFNTQLDWEWLEGVMTLAADRFPFLLDLPLDRSASWAGPYENTPDHDAILGPEPSAPTWINLCGLSGHGIMQAPELGRVVAEQVADGAITSYDATRLSVERFRDGGGRDTSGAESAPIVATPGRVTGIRT</sequence>
<organism evidence="4 5">
    <name type="scientific">Acrocarpospora pleiomorpha</name>
    <dbReference type="NCBI Taxonomy" id="90975"/>
    <lineage>
        <taxon>Bacteria</taxon>
        <taxon>Bacillati</taxon>
        <taxon>Actinomycetota</taxon>
        <taxon>Actinomycetes</taxon>
        <taxon>Streptosporangiales</taxon>
        <taxon>Streptosporangiaceae</taxon>
        <taxon>Acrocarpospora</taxon>
    </lineage>
</organism>
<dbReference type="RefSeq" id="WP_155350436.1">
    <property type="nucleotide sequence ID" value="NZ_BAAAHM010000019.1"/>
</dbReference>
<evidence type="ECO:0000313" key="5">
    <source>
        <dbReference type="Proteomes" id="UP000377595"/>
    </source>
</evidence>
<dbReference type="PANTHER" id="PTHR13847:SF287">
    <property type="entry name" value="FAD-DEPENDENT OXIDOREDUCTASE DOMAIN-CONTAINING PROTEIN 1"/>
    <property type="match status" value="1"/>
</dbReference>
<dbReference type="AlphaFoldDB" id="A0A5M3XWX9"/>
<evidence type="ECO:0000313" key="4">
    <source>
        <dbReference type="EMBL" id="GES25684.1"/>
    </source>
</evidence>
<dbReference type="Gene3D" id="3.50.50.60">
    <property type="entry name" value="FAD/NAD(P)-binding domain"/>
    <property type="match status" value="1"/>
</dbReference>
<proteinExistence type="predicted"/>
<keyword evidence="5" id="KW-1185">Reference proteome</keyword>
<evidence type="ECO:0000259" key="3">
    <source>
        <dbReference type="Pfam" id="PF01266"/>
    </source>
</evidence>
<dbReference type="Proteomes" id="UP000377595">
    <property type="component" value="Unassembled WGS sequence"/>
</dbReference>
<dbReference type="SUPFAM" id="SSF51905">
    <property type="entry name" value="FAD/NAD(P)-binding domain"/>
    <property type="match status" value="1"/>
</dbReference>
<dbReference type="InterPro" id="IPR006076">
    <property type="entry name" value="FAD-dep_OxRdtase"/>
</dbReference>
<evidence type="ECO:0000256" key="2">
    <source>
        <dbReference type="SAM" id="MobiDB-lite"/>
    </source>
</evidence>
<dbReference type="Pfam" id="PF01266">
    <property type="entry name" value="DAO"/>
    <property type="match status" value="1"/>
</dbReference>
<dbReference type="EMBL" id="BLAF01000071">
    <property type="protein sequence ID" value="GES25684.1"/>
    <property type="molecule type" value="Genomic_DNA"/>
</dbReference>
<keyword evidence="1" id="KW-0560">Oxidoreductase</keyword>
<protein>
    <submittedName>
        <fullName evidence="4">FAD-dependent oxidoreductase</fullName>
    </submittedName>
</protein>
<gene>
    <name evidence="4" type="ORF">Aple_085830</name>
</gene>
<feature type="region of interest" description="Disordered" evidence="2">
    <location>
        <begin position="371"/>
        <end position="398"/>
    </location>
</feature>
<feature type="domain" description="FAD dependent oxidoreductase" evidence="3">
    <location>
        <begin position="7"/>
        <end position="350"/>
    </location>
</feature>
<dbReference type="InterPro" id="IPR036188">
    <property type="entry name" value="FAD/NAD-bd_sf"/>
</dbReference>
<evidence type="ECO:0000256" key="1">
    <source>
        <dbReference type="ARBA" id="ARBA00023002"/>
    </source>
</evidence>
<comment type="caution">
    <text evidence="4">The sequence shown here is derived from an EMBL/GenBank/DDBJ whole genome shotgun (WGS) entry which is preliminary data.</text>
</comment>